<evidence type="ECO:0000256" key="12">
    <source>
        <dbReference type="ARBA" id="ARBA00031184"/>
    </source>
</evidence>
<feature type="domain" description="Peptidase M16 C-terminal" evidence="17">
    <location>
        <begin position="219"/>
        <end position="396"/>
    </location>
</feature>
<dbReference type="PANTHER" id="PTHR43690:SF18">
    <property type="entry name" value="INSULIN-DEGRADING ENZYME-RELATED"/>
    <property type="match status" value="1"/>
</dbReference>
<evidence type="ECO:0000259" key="18">
    <source>
        <dbReference type="Pfam" id="PF16187"/>
    </source>
</evidence>
<evidence type="ECO:0000256" key="7">
    <source>
        <dbReference type="ARBA" id="ARBA00022723"/>
    </source>
</evidence>
<feature type="domain" description="Coenzyme PQQ synthesis protein F-like C-terminal lobe" evidence="19">
    <location>
        <begin position="781"/>
        <end position="880"/>
    </location>
</feature>
<dbReference type="GO" id="GO:0046872">
    <property type="term" value="F:metal ion binding"/>
    <property type="evidence" value="ECO:0007669"/>
    <property type="project" value="UniProtKB-KW"/>
</dbReference>
<feature type="domain" description="Peptidase M16 N-terminal" evidence="16">
    <location>
        <begin position="58"/>
        <end position="180"/>
    </location>
</feature>
<dbReference type="EC" id="3.4.24.55" evidence="4"/>
<dbReference type="Pfam" id="PF00675">
    <property type="entry name" value="Peptidase_M16"/>
    <property type="match status" value="1"/>
</dbReference>
<evidence type="ECO:0000256" key="5">
    <source>
        <dbReference type="ARBA" id="ARBA00017565"/>
    </source>
</evidence>
<evidence type="ECO:0000256" key="2">
    <source>
        <dbReference type="ARBA" id="ARBA00002184"/>
    </source>
</evidence>
<dbReference type="OrthoDB" id="9811314at2"/>
<evidence type="ECO:0000256" key="13">
    <source>
        <dbReference type="ARBA" id="ARBA00033450"/>
    </source>
</evidence>
<keyword evidence="6" id="KW-0645">Protease</keyword>
<dbReference type="InterPro" id="IPR050626">
    <property type="entry name" value="Peptidase_M16"/>
</dbReference>
<evidence type="ECO:0000256" key="9">
    <source>
        <dbReference type="ARBA" id="ARBA00022833"/>
    </source>
</evidence>
<dbReference type="InterPro" id="IPR011765">
    <property type="entry name" value="Pept_M16_N"/>
</dbReference>
<evidence type="ECO:0000313" key="21">
    <source>
        <dbReference type="Proteomes" id="UP000184497"/>
    </source>
</evidence>
<keyword evidence="8" id="KW-0378">Hydrolase</keyword>
<feature type="signal peptide" evidence="15">
    <location>
        <begin position="1"/>
        <end position="33"/>
    </location>
</feature>
<dbReference type="PANTHER" id="PTHR43690">
    <property type="entry name" value="NARDILYSIN"/>
    <property type="match status" value="1"/>
</dbReference>
<evidence type="ECO:0000256" key="15">
    <source>
        <dbReference type="SAM" id="SignalP"/>
    </source>
</evidence>
<dbReference type="Proteomes" id="UP000184497">
    <property type="component" value="Unassembled WGS sequence"/>
</dbReference>
<dbReference type="InterPro" id="IPR032632">
    <property type="entry name" value="Peptidase_M16_M"/>
</dbReference>
<evidence type="ECO:0000256" key="4">
    <source>
        <dbReference type="ARBA" id="ARBA00012449"/>
    </source>
</evidence>
<evidence type="ECO:0000313" key="20">
    <source>
        <dbReference type="EMBL" id="SHK89261.1"/>
    </source>
</evidence>
<accession>A0A1M6W6B8</accession>
<dbReference type="InterPro" id="IPR054734">
    <property type="entry name" value="PqqF-like_C_4"/>
</dbReference>
<proteinExistence type="inferred from homology"/>
<feature type="chain" id="PRO_5009921921" description="Protease 3" evidence="15">
    <location>
        <begin position="34"/>
        <end position="950"/>
    </location>
</feature>
<dbReference type="SUPFAM" id="SSF63411">
    <property type="entry name" value="LuxS/MPP-like metallohydrolase"/>
    <property type="match status" value="4"/>
</dbReference>
<dbReference type="Gene3D" id="3.30.830.10">
    <property type="entry name" value="Metalloenzyme, LuxS/M16 peptidase-like"/>
    <property type="match status" value="4"/>
</dbReference>
<dbReference type="AlphaFoldDB" id="A0A1M6W6B8"/>
<sequence length="950" mass="106666">MRIGTHLNARIQVLTANAFALLLLLFVSSFATAAQTPEKSPNDNNEYRLIEMDNGLRAILVSDKNADKAAASMNVAVGSGDDPKEREGIAHFLEHMLFLGTEKYPEPGEYQQFIKSHGGSHNAFTAFSNTNYFFDIQADYLESALDRFAQQFAAPLFTAELVDRERNAVHSEFSAKQKEDGRRFYSVKKAVSNPEHAFHQFAVGNLTTLENTDTNPLRPDLIEFWKTRYSANLMTLAVYGPQPLDNLETMVRARFDAIENRDLKPKAHTAALLETGGLPAKVTAKAIKDVRSLSLSFPIPSQRENYRTKPASYIASLLGHEGPGSLFDVLKKSGLADSLSAGIGMDTGENATLDISIALTPEGLSRHEEIPPLVFRYIDIIREKGISQQRFEEMQRLARIDFRFREQGEPIHEAMRLSSQLQDYPAGDILSAPWLMERYAPDQYRDILARLTPDNMMAYLLSPQPDLKNPNLTQWYETPWKIEPLNAETLRTNAPDALAKALQLPLPNPFVPENLAMVPGKTMSKPELLGNKDGMAIWFARDTRFNTPKANVFFSLRTPAASVSARSHVLTRLLVDSINNNLNAWAYSARLAGLDYSIYPHLRGITLRVGGYSDKLHTLMNRILMQVAAPEITRQRFDIARQNLIDSLQNKAKDRPVEQTSEFIQTALLEGTWSTEEKLQAAREVTLDELMSFAEALLSEVDPVLLVHGNITESYALNVAQQIDAIVLGKSDFMPVERSHVRKLPAEEMLVSLNVDHPDTGYTLYTQGKNTSFEQRARFRLLAQIISSPFYEEIRTTRQLGYIVYATPFEMLETPALGFVVQSPTASQEGIDQAVREFTADFETTLSNLSEERLEREKQAVISSILEQDRQLGEISGRYWREIDRDSDGFDSREKLAKAVETVSLEQLNTTFRDSVLNRDRALRVVTGGEGLSANDARDLILLQPPVTAR</sequence>
<dbReference type="Pfam" id="PF16187">
    <property type="entry name" value="Peptidase_M16_M"/>
    <property type="match status" value="1"/>
</dbReference>
<dbReference type="EMBL" id="FRAQ01000006">
    <property type="protein sequence ID" value="SHK89261.1"/>
    <property type="molecule type" value="Genomic_DNA"/>
</dbReference>
<dbReference type="RefSeq" id="WP_072799851.1">
    <property type="nucleotide sequence ID" value="NZ_FRAQ01000006.1"/>
</dbReference>
<evidence type="ECO:0000256" key="10">
    <source>
        <dbReference type="ARBA" id="ARBA00023049"/>
    </source>
</evidence>
<name>A0A1M6W6B8_9GAMM</name>
<keyword evidence="15" id="KW-0732">Signal</keyword>
<evidence type="ECO:0000256" key="1">
    <source>
        <dbReference type="ARBA" id="ARBA00001947"/>
    </source>
</evidence>
<dbReference type="InterPro" id="IPR001431">
    <property type="entry name" value="Pept_M16_Zn_BS"/>
</dbReference>
<evidence type="ECO:0000259" key="17">
    <source>
        <dbReference type="Pfam" id="PF05193"/>
    </source>
</evidence>
<keyword evidence="9" id="KW-0862">Zinc</keyword>
<dbReference type="GO" id="GO:0005737">
    <property type="term" value="C:cytoplasm"/>
    <property type="evidence" value="ECO:0007669"/>
    <property type="project" value="UniProtKB-ARBA"/>
</dbReference>
<organism evidence="20 21">
    <name type="scientific">Marinobacter antarcticus</name>
    <dbReference type="NCBI Taxonomy" id="564117"/>
    <lineage>
        <taxon>Bacteria</taxon>
        <taxon>Pseudomonadati</taxon>
        <taxon>Pseudomonadota</taxon>
        <taxon>Gammaproteobacteria</taxon>
        <taxon>Pseudomonadales</taxon>
        <taxon>Marinobacteraceae</taxon>
        <taxon>Marinobacter</taxon>
    </lineage>
</organism>
<evidence type="ECO:0000256" key="3">
    <source>
        <dbReference type="ARBA" id="ARBA00007261"/>
    </source>
</evidence>
<dbReference type="InterPro" id="IPR007863">
    <property type="entry name" value="Peptidase_M16_C"/>
</dbReference>
<keyword evidence="7" id="KW-0479">Metal-binding</keyword>
<evidence type="ECO:0000256" key="11">
    <source>
        <dbReference type="ARBA" id="ARBA00029597"/>
    </source>
</evidence>
<keyword evidence="21" id="KW-1185">Reference proteome</keyword>
<evidence type="ECO:0000256" key="8">
    <source>
        <dbReference type="ARBA" id="ARBA00022801"/>
    </source>
</evidence>
<comment type="similarity">
    <text evidence="3 14">Belongs to the peptidase M16 family.</text>
</comment>
<comment type="cofactor">
    <cofactor evidence="1">
        <name>Zn(2+)</name>
        <dbReference type="ChEBI" id="CHEBI:29105"/>
    </cofactor>
</comment>
<evidence type="ECO:0000259" key="19">
    <source>
        <dbReference type="Pfam" id="PF22456"/>
    </source>
</evidence>
<dbReference type="GO" id="GO:0006508">
    <property type="term" value="P:proteolysis"/>
    <property type="evidence" value="ECO:0007669"/>
    <property type="project" value="UniProtKB-KW"/>
</dbReference>
<protein>
    <recommendedName>
        <fullName evidence="5">Protease 3</fullName>
        <ecNumber evidence="4">3.4.24.55</ecNumber>
    </recommendedName>
    <alternativeName>
        <fullName evidence="13">Pitrilysin</fullName>
    </alternativeName>
    <alternativeName>
        <fullName evidence="12">Protease III</fullName>
    </alternativeName>
    <alternativeName>
        <fullName evidence="11">Protease pi</fullName>
    </alternativeName>
</protein>
<dbReference type="Pfam" id="PF05193">
    <property type="entry name" value="Peptidase_M16_C"/>
    <property type="match status" value="1"/>
</dbReference>
<evidence type="ECO:0000259" key="16">
    <source>
        <dbReference type="Pfam" id="PF00675"/>
    </source>
</evidence>
<dbReference type="FunFam" id="3.30.830.10:FF:000005">
    <property type="entry name" value="nardilysin isoform X1"/>
    <property type="match status" value="1"/>
</dbReference>
<comment type="function">
    <text evidence="2">Endopeptidase that degrades small peptides of less than 7 kDa, such as glucagon and insulin.</text>
</comment>
<dbReference type="InterPro" id="IPR011249">
    <property type="entry name" value="Metalloenz_LuxS/M16"/>
</dbReference>
<evidence type="ECO:0000256" key="6">
    <source>
        <dbReference type="ARBA" id="ARBA00022670"/>
    </source>
</evidence>
<dbReference type="PROSITE" id="PS00143">
    <property type="entry name" value="INSULINASE"/>
    <property type="match status" value="1"/>
</dbReference>
<reference evidence="21" key="1">
    <citation type="submission" date="2016-11" db="EMBL/GenBank/DDBJ databases">
        <authorList>
            <person name="Varghese N."/>
            <person name="Submissions S."/>
        </authorList>
    </citation>
    <scope>NUCLEOTIDE SEQUENCE [LARGE SCALE GENOMIC DNA]</scope>
    <source>
        <strain evidence="21">CGMCC 1.10835</strain>
    </source>
</reference>
<keyword evidence="10" id="KW-0482">Metalloprotease</keyword>
<dbReference type="GO" id="GO:0004222">
    <property type="term" value="F:metalloendopeptidase activity"/>
    <property type="evidence" value="ECO:0007669"/>
    <property type="project" value="UniProtKB-EC"/>
</dbReference>
<gene>
    <name evidence="20" type="ORF">SAMN05216369_3511</name>
</gene>
<dbReference type="STRING" id="564117.SAMN05216369_3511"/>
<dbReference type="Pfam" id="PF22456">
    <property type="entry name" value="PqqF-like_C_4"/>
    <property type="match status" value="1"/>
</dbReference>
<feature type="domain" description="Peptidase M16 middle/third" evidence="18">
    <location>
        <begin position="402"/>
        <end position="681"/>
    </location>
</feature>
<dbReference type="FunFam" id="3.30.830.10:FF:000012">
    <property type="entry name" value="Protease 3"/>
    <property type="match status" value="1"/>
</dbReference>
<evidence type="ECO:0000256" key="14">
    <source>
        <dbReference type="RuleBase" id="RU004447"/>
    </source>
</evidence>